<accession>A0ABQ9JRC5</accession>
<reference evidence="2" key="1">
    <citation type="journal article" date="2023" name="Insect Mol. Biol.">
        <title>Genome sequencing provides insights into the evolution of gene families encoding plant cell wall-degrading enzymes in longhorned beetles.</title>
        <authorList>
            <person name="Shin N.R."/>
            <person name="Okamura Y."/>
            <person name="Kirsch R."/>
            <person name="Pauchet Y."/>
        </authorList>
    </citation>
    <scope>NUCLEOTIDE SEQUENCE</scope>
    <source>
        <strain evidence="2">MMC_N1</strain>
    </source>
</reference>
<proteinExistence type="predicted"/>
<name>A0ABQ9JRC5_9CUCU</name>
<keyword evidence="1" id="KW-1133">Transmembrane helix</keyword>
<keyword evidence="3" id="KW-1185">Reference proteome</keyword>
<organism evidence="2 3">
    <name type="scientific">Molorchus minor</name>
    <dbReference type="NCBI Taxonomy" id="1323400"/>
    <lineage>
        <taxon>Eukaryota</taxon>
        <taxon>Metazoa</taxon>
        <taxon>Ecdysozoa</taxon>
        <taxon>Arthropoda</taxon>
        <taxon>Hexapoda</taxon>
        <taxon>Insecta</taxon>
        <taxon>Pterygota</taxon>
        <taxon>Neoptera</taxon>
        <taxon>Endopterygota</taxon>
        <taxon>Coleoptera</taxon>
        <taxon>Polyphaga</taxon>
        <taxon>Cucujiformia</taxon>
        <taxon>Chrysomeloidea</taxon>
        <taxon>Cerambycidae</taxon>
        <taxon>Lamiinae</taxon>
        <taxon>Monochamini</taxon>
        <taxon>Molorchus</taxon>
    </lineage>
</organism>
<protein>
    <submittedName>
        <fullName evidence="2">Uncharacterized protein</fullName>
    </submittedName>
</protein>
<feature type="transmembrane region" description="Helical" evidence="1">
    <location>
        <begin position="269"/>
        <end position="297"/>
    </location>
</feature>
<keyword evidence="1" id="KW-0472">Membrane</keyword>
<keyword evidence="1" id="KW-0812">Transmembrane</keyword>
<comment type="caution">
    <text evidence="2">The sequence shown here is derived from an EMBL/GenBank/DDBJ whole genome shotgun (WGS) entry which is preliminary data.</text>
</comment>
<sequence length="323" mass="37023">MLFVFSMYILLTLGTKFVKLPFYEYCILMQTFLELFNRVGRVYNVGRGQKLIETKVLFSAFVKNMNNSYLKLTITPVDQIRPNDHLLREAEHSQLTSLVSLVKYIARISYQLVSLEYFQSNKTDMRSVHQEPPVGNSLFPTDVLRVSPQRSHLTRSVTRVPHFRVNHFDLDAWLGVRVEWSLVPVGLSLFLPHYRVELLITLITENKNNLINQTVFALQSTRINEESPLKIDTIKLIVTNCKSRIAVDGLVIHKIAVIPVVRKTVTVKVIVAVIALLITVCVVLIRVWNSSAVVVFVRHPISKMTRSESNESENTDWATVLEF</sequence>
<evidence type="ECO:0000256" key="1">
    <source>
        <dbReference type="SAM" id="Phobius"/>
    </source>
</evidence>
<evidence type="ECO:0000313" key="3">
    <source>
        <dbReference type="Proteomes" id="UP001162164"/>
    </source>
</evidence>
<dbReference type="Proteomes" id="UP001162164">
    <property type="component" value="Unassembled WGS sequence"/>
</dbReference>
<dbReference type="EMBL" id="JAPWTJ010000259">
    <property type="protein sequence ID" value="KAJ8980457.1"/>
    <property type="molecule type" value="Genomic_DNA"/>
</dbReference>
<gene>
    <name evidence="2" type="ORF">NQ317_007653</name>
</gene>
<evidence type="ECO:0000313" key="2">
    <source>
        <dbReference type="EMBL" id="KAJ8980457.1"/>
    </source>
</evidence>